<evidence type="ECO:0000313" key="1">
    <source>
        <dbReference type="EMBL" id="VFA88563.1"/>
    </source>
</evidence>
<dbReference type="RefSeq" id="WP_006901583.1">
    <property type="nucleotide sequence ID" value="NZ_CAACYD010000006.1"/>
</dbReference>
<gene>
    <name evidence="1" type="ORF">NCTC8139_02110</name>
</gene>
<comment type="caution">
    <text evidence="1">The sequence shown here is derived from an EMBL/GenBank/DDBJ whole genome shotgun (WGS) entry which is preliminary data.</text>
</comment>
<dbReference type="AlphaFoldDB" id="A0ABD7V2I1"/>
<evidence type="ECO:0000313" key="2">
    <source>
        <dbReference type="Proteomes" id="UP000360750"/>
    </source>
</evidence>
<dbReference type="InterPro" id="IPR012349">
    <property type="entry name" value="Split_barrel_FMN-bd"/>
</dbReference>
<name>A0ABD7V2I1_9ACTN</name>
<accession>A0ABD7V2I1</accession>
<proteinExistence type="predicted"/>
<reference evidence="1 2" key="1">
    <citation type="submission" date="2019-02" db="EMBL/GenBank/DDBJ databases">
        <authorList>
            <consortium name="Pathogen Informatics"/>
        </authorList>
    </citation>
    <scope>NUCLEOTIDE SEQUENCE [LARGE SCALE GENOMIC DNA]</scope>
    <source>
        <strain evidence="1 2">3012STDY6756503</strain>
    </source>
</reference>
<dbReference type="InterPro" id="IPR004378">
    <property type="entry name" value="F420H2_quin_Rdtase"/>
</dbReference>
<protein>
    <submittedName>
        <fullName evidence="1">Deazaflavin-dependent oxidoreductase, nitroreductase family</fullName>
    </submittedName>
</protein>
<organism evidence="1 2">
    <name type="scientific">Gordonia paraffinivorans</name>
    <dbReference type="NCBI Taxonomy" id="175628"/>
    <lineage>
        <taxon>Bacteria</taxon>
        <taxon>Bacillati</taxon>
        <taxon>Actinomycetota</taxon>
        <taxon>Actinomycetes</taxon>
        <taxon>Mycobacteriales</taxon>
        <taxon>Gordoniaceae</taxon>
        <taxon>Gordonia</taxon>
    </lineage>
</organism>
<dbReference type="GeneID" id="60750116"/>
<dbReference type="SUPFAM" id="SSF50475">
    <property type="entry name" value="FMN-binding split barrel"/>
    <property type="match status" value="1"/>
</dbReference>
<dbReference type="Proteomes" id="UP000360750">
    <property type="component" value="Unassembled WGS sequence"/>
</dbReference>
<dbReference type="Gene3D" id="2.30.110.10">
    <property type="entry name" value="Electron Transport, Fmn-binding Protein, Chain A"/>
    <property type="match status" value="1"/>
</dbReference>
<sequence>MAPLKRQAADAAGRLKRFLYRDGRPGRVMRWANRFDAWLYARGISRVPQAAVLRVPGRRSGQPTTVPIAVADLDGADYLVSMLGREANWVRNIEANARRATLIRQGDEQPVRLEEVPADERAPILRRYAAVAPGARPHLGLGPKASLDEFARIAPEHPVYRVLGDPLSSR</sequence>
<dbReference type="Pfam" id="PF04075">
    <property type="entry name" value="F420H2_quin_red"/>
    <property type="match status" value="1"/>
</dbReference>
<dbReference type="EMBL" id="CAACYD010000006">
    <property type="protein sequence ID" value="VFA88563.1"/>
    <property type="molecule type" value="Genomic_DNA"/>
</dbReference>